<evidence type="ECO:0000256" key="2">
    <source>
        <dbReference type="ARBA" id="ARBA00023242"/>
    </source>
</evidence>
<dbReference type="EMBL" id="PGOL01000690">
    <property type="protein sequence ID" value="PKI66110.1"/>
    <property type="molecule type" value="Genomic_DNA"/>
</dbReference>
<comment type="caution">
    <text evidence="4">The sequence shown here is derived from an EMBL/GenBank/DDBJ whole genome shotgun (WGS) entry which is preliminary data.</text>
</comment>
<protein>
    <submittedName>
        <fullName evidence="4">Uncharacterized protein</fullName>
    </submittedName>
</protein>
<dbReference type="PANTHER" id="PTHR33172">
    <property type="entry name" value="OS08G0516900 PROTEIN"/>
    <property type="match status" value="1"/>
</dbReference>
<feature type="region of interest" description="Disordered" evidence="3">
    <location>
        <begin position="1"/>
        <end position="27"/>
    </location>
</feature>
<proteinExistence type="predicted"/>
<dbReference type="AlphaFoldDB" id="A0A218XI44"/>
<dbReference type="GeneID" id="116194252"/>
<keyword evidence="2" id="KW-0539">Nucleus</keyword>
<comment type="subcellular location">
    <subcellularLocation>
        <location evidence="1">Nucleus</location>
    </subcellularLocation>
</comment>
<gene>
    <name evidence="4" type="ORF">CDL15_Pgr000918</name>
    <name evidence="5" type="ORF">CRG98_013518</name>
</gene>
<evidence type="ECO:0000313" key="5">
    <source>
        <dbReference type="EMBL" id="PKI66110.1"/>
    </source>
</evidence>
<dbReference type="EMBL" id="MTKT01001357">
    <property type="protein sequence ID" value="OWM84478.1"/>
    <property type="molecule type" value="Genomic_DNA"/>
</dbReference>
<dbReference type="STRING" id="22663.A0A218XI44"/>
<evidence type="ECO:0000313" key="6">
    <source>
        <dbReference type="Proteomes" id="UP000197138"/>
    </source>
</evidence>
<feature type="region of interest" description="Disordered" evidence="3">
    <location>
        <begin position="129"/>
        <end position="176"/>
    </location>
</feature>
<keyword evidence="7" id="KW-1185">Reference proteome</keyword>
<feature type="compositionally biased region" description="Low complexity" evidence="3">
    <location>
        <begin position="151"/>
        <end position="161"/>
    </location>
</feature>
<organism evidence="4 6">
    <name type="scientific">Punica granatum</name>
    <name type="common">Pomegranate</name>
    <dbReference type="NCBI Taxonomy" id="22663"/>
    <lineage>
        <taxon>Eukaryota</taxon>
        <taxon>Viridiplantae</taxon>
        <taxon>Streptophyta</taxon>
        <taxon>Embryophyta</taxon>
        <taxon>Tracheophyta</taxon>
        <taxon>Spermatophyta</taxon>
        <taxon>Magnoliopsida</taxon>
        <taxon>eudicotyledons</taxon>
        <taxon>Gunneridae</taxon>
        <taxon>Pentapetalae</taxon>
        <taxon>rosids</taxon>
        <taxon>malvids</taxon>
        <taxon>Myrtales</taxon>
        <taxon>Lythraceae</taxon>
        <taxon>Punica</taxon>
    </lineage>
</organism>
<feature type="compositionally biased region" description="Polar residues" evidence="3">
    <location>
        <begin position="134"/>
        <end position="150"/>
    </location>
</feature>
<accession>A0A218XI44</accession>
<reference evidence="5 7" key="3">
    <citation type="submission" date="2017-11" db="EMBL/GenBank/DDBJ databases">
        <title>De-novo sequencing of pomegranate (Punica granatum L.) genome.</title>
        <authorList>
            <person name="Akparov Z."/>
            <person name="Amiraslanov A."/>
            <person name="Hajiyeva S."/>
            <person name="Abbasov M."/>
            <person name="Kaur K."/>
            <person name="Hamwieh A."/>
            <person name="Solovyev V."/>
            <person name="Salamov A."/>
            <person name="Braich B."/>
            <person name="Kosarev P."/>
            <person name="Mahmoud A."/>
            <person name="Hajiyev E."/>
            <person name="Babayeva S."/>
            <person name="Izzatullayeva V."/>
            <person name="Mammadov A."/>
            <person name="Mammadov A."/>
            <person name="Sharifova S."/>
            <person name="Ojaghi J."/>
            <person name="Eynullazada K."/>
            <person name="Bayramov B."/>
            <person name="Abdulazimova A."/>
            <person name="Shahmuradov I."/>
        </authorList>
    </citation>
    <scope>NUCLEOTIDE SEQUENCE [LARGE SCALE GENOMIC DNA]</scope>
    <source>
        <strain evidence="5">AG2017</strain>
        <strain evidence="7">cv. AG2017</strain>
        <tissue evidence="5">Leaf</tissue>
    </source>
</reference>
<reference evidence="4" key="2">
    <citation type="submission" date="2017-06" db="EMBL/GenBank/DDBJ databases">
        <title>The pomegranate genome and the genomics of punicalagin biosynthesis.</title>
        <authorList>
            <person name="Xu C."/>
        </authorList>
    </citation>
    <scope>NUCLEOTIDE SEQUENCE [LARGE SCALE GENOMIC DNA]</scope>
    <source>
        <tissue evidence="4">Fresh leaf</tissue>
    </source>
</reference>
<reference evidence="6" key="1">
    <citation type="journal article" date="2017" name="Plant J.">
        <title>The pomegranate (Punica granatum L.) genome and the genomics of punicalagin biosynthesis.</title>
        <authorList>
            <person name="Qin G."/>
            <person name="Xu C."/>
            <person name="Ming R."/>
            <person name="Tang H."/>
            <person name="Guyot R."/>
            <person name="Kramer E.M."/>
            <person name="Hu Y."/>
            <person name="Yi X."/>
            <person name="Qi Y."/>
            <person name="Xu X."/>
            <person name="Gao Z."/>
            <person name="Pan H."/>
            <person name="Jian J."/>
            <person name="Tian Y."/>
            <person name="Yue Z."/>
            <person name="Xu Y."/>
        </authorList>
    </citation>
    <scope>NUCLEOTIDE SEQUENCE [LARGE SCALE GENOMIC DNA]</scope>
    <source>
        <strain evidence="6">cv. Dabenzi</strain>
    </source>
</reference>
<dbReference type="GO" id="GO:0005634">
    <property type="term" value="C:nucleus"/>
    <property type="evidence" value="ECO:0007669"/>
    <property type="project" value="UniProtKB-SubCell"/>
</dbReference>
<dbReference type="Proteomes" id="UP000233551">
    <property type="component" value="Unassembled WGS sequence"/>
</dbReference>
<dbReference type="InterPro" id="IPR051992">
    <property type="entry name" value="OxStress_Response_Reg"/>
</dbReference>
<feature type="compositionally biased region" description="Low complexity" evidence="3">
    <location>
        <begin position="42"/>
        <end position="58"/>
    </location>
</feature>
<evidence type="ECO:0000313" key="4">
    <source>
        <dbReference type="EMBL" id="OWM84478.1"/>
    </source>
</evidence>
<feature type="region of interest" description="Disordered" evidence="3">
    <location>
        <begin position="42"/>
        <end position="66"/>
    </location>
</feature>
<dbReference type="Proteomes" id="UP000197138">
    <property type="component" value="Unassembled WGS sequence"/>
</dbReference>
<evidence type="ECO:0000313" key="7">
    <source>
        <dbReference type="Proteomes" id="UP000233551"/>
    </source>
</evidence>
<dbReference type="PANTHER" id="PTHR33172:SF103">
    <property type="entry name" value="PROTEIN OXIDATIVE STRESS 3"/>
    <property type="match status" value="1"/>
</dbReference>
<sequence>MGRDQKETCEAESSIGEYSSDSIGSSCSSELVEDASSSSLSFACSTSSFSSGCDSSASPPDNGCDGPLYELSKLMAHLPIKRGLSRFYEGKSQSFTSLASVRSIEDLAKEENPGRKRLKLSKSYVEDLDHRHNSSLYSPKSARSNTASRVNSSPFSPSSNSTRGRPSPLALHRPKN</sequence>
<name>A0A218XI44_PUNGR</name>
<evidence type="ECO:0000256" key="1">
    <source>
        <dbReference type="ARBA" id="ARBA00004123"/>
    </source>
</evidence>
<feature type="compositionally biased region" description="Low complexity" evidence="3">
    <location>
        <begin position="12"/>
        <end position="27"/>
    </location>
</feature>
<dbReference type="GO" id="GO:0006950">
    <property type="term" value="P:response to stress"/>
    <property type="evidence" value="ECO:0007669"/>
    <property type="project" value="UniProtKB-ARBA"/>
</dbReference>
<dbReference type="OrthoDB" id="694201at2759"/>
<evidence type="ECO:0000256" key="3">
    <source>
        <dbReference type="SAM" id="MobiDB-lite"/>
    </source>
</evidence>